<dbReference type="AlphaFoldDB" id="A0A7C3SIF7"/>
<protein>
    <submittedName>
        <fullName evidence="4">Flavodoxin family protein</fullName>
    </submittedName>
</protein>
<gene>
    <name evidence="4" type="ORF">ENV62_04075</name>
</gene>
<accession>A0A7C3SIF7</accession>
<evidence type="ECO:0000313" key="4">
    <source>
        <dbReference type="EMBL" id="HGB14402.1"/>
    </source>
</evidence>
<proteinExistence type="predicted"/>
<dbReference type="GO" id="GO:0016491">
    <property type="term" value="F:oxidoreductase activity"/>
    <property type="evidence" value="ECO:0007669"/>
    <property type="project" value="InterPro"/>
</dbReference>
<comment type="caution">
    <text evidence="4">The sequence shown here is derived from an EMBL/GenBank/DDBJ whole genome shotgun (WGS) entry which is preliminary data.</text>
</comment>
<dbReference type="InterPro" id="IPR051796">
    <property type="entry name" value="ISF_SsuE-like"/>
</dbReference>
<dbReference type="InterPro" id="IPR005025">
    <property type="entry name" value="FMN_Rdtase-like_dom"/>
</dbReference>
<evidence type="ECO:0000256" key="2">
    <source>
        <dbReference type="ARBA" id="ARBA00022643"/>
    </source>
</evidence>
<keyword evidence="2" id="KW-0288">FMN</keyword>
<dbReference type="Pfam" id="PF03358">
    <property type="entry name" value="FMN_red"/>
    <property type="match status" value="1"/>
</dbReference>
<feature type="domain" description="NADPH-dependent FMN reductase-like" evidence="3">
    <location>
        <begin position="2"/>
        <end position="147"/>
    </location>
</feature>
<sequence>MILVINGSPKPKGNLHRMLDKVALDTGHEYEMVRLATLNIRPCLGCVKCAVTNRCFQNDDMATFYDKIVAADALIVGAVVYFGKANAFTHTFLERLFPLRHVEPQIMGKPAAVVCVGGDEAEKVVRDVSYHLSSYFECRVVGSVFFNSATPPCFICGFGTTCKYGGPARWMTPEEFENFTEITPDMFQNFEDHPEVVQACELLSRELKEAMDYQLKERT</sequence>
<dbReference type="EMBL" id="DTHB01000029">
    <property type="protein sequence ID" value="HGB14402.1"/>
    <property type="molecule type" value="Genomic_DNA"/>
</dbReference>
<dbReference type="PANTHER" id="PTHR43278:SF1">
    <property type="entry name" value="IRON-SULFUR FLAVOPROTEIN MJ1083"/>
    <property type="match status" value="1"/>
</dbReference>
<name>A0A7C3SIF7_9BACT</name>
<dbReference type="SUPFAM" id="SSF52218">
    <property type="entry name" value="Flavoproteins"/>
    <property type="match status" value="1"/>
</dbReference>
<dbReference type="InterPro" id="IPR029039">
    <property type="entry name" value="Flavoprotein-like_sf"/>
</dbReference>
<keyword evidence="1" id="KW-0285">Flavoprotein</keyword>
<evidence type="ECO:0000256" key="1">
    <source>
        <dbReference type="ARBA" id="ARBA00022630"/>
    </source>
</evidence>
<reference evidence="4" key="1">
    <citation type="journal article" date="2020" name="mSystems">
        <title>Genome- and Community-Level Interaction Insights into Carbon Utilization and Element Cycling Functions of Hydrothermarchaeota in Hydrothermal Sediment.</title>
        <authorList>
            <person name="Zhou Z."/>
            <person name="Liu Y."/>
            <person name="Xu W."/>
            <person name="Pan J."/>
            <person name="Luo Z.H."/>
            <person name="Li M."/>
        </authorList>
    </citation>
    <scope>NUCLEOTIDE SEQUENCE [LARGE SCALE GENOMIC DNA]</scope>
    <source>
        <strain evidence="4">SpSt-776</strain>
    </source>
</reference>
<organism evidence="4">
    <name type="scientific">Desulfobacca acetoxidans</name>
    <dbReference type="NCBI Taxonomy" id="60893"/>
    <lineage>
        <taxon>Bacteria</taxon>
        <taxon>Pseudomonadati</taxon>
        <taxon>Thermodesulfobacteriota</taxon>
        <taxon>Desulfobaccia</taxon>
        <taxon>Desulfobaccales</taxon>
        <taxon>Desulfobaccaceae</taxon>
        <taxon>Desulfobacca</taxon>
    </lineage>
</organism>
<evidence type="ECO:0000259" key="3">
    <source>
        <dbReference type="Pfam" id="PF03358"/>
    </source>
</evidence>
<dbReference type="Gene3D" id="3.40.50.360">
    <property type="match status" value="1"/>
</dbReference>
<dbReference type="PANTHER" id="PTHR43278">
    <property type="entry name" value="NAD(P)H-DEPENDENT FMN-CONTAINING OXIDOREDUCTASE YWQN-RELATED"/>
    <property type="match status" value="1"/>
</dbReference>